<keyword evidence="3" id="KW-1185">Reference proteome</keyword>
<evidence type="ECO:0000313" key="2">
    <source>
        <dbReference type="EMBL" id="KAK5058911.1"/>
    </source>
</evidence>
<sequence length="584" mass="66355">MATTLTQTIPSTIRVTADTPKSVSPELPLDLSKYPKLSPQQVGHLRHFHNLAFQQDGEWKHMGVLEPGQEFLDAYRYQLATMSYAAALAHYHRLPAVRTIFKPLMRQLIHKMLRRDVWGYWFNTSHGGILTDPSLTELRKPWADPVVKENIMYSGHLLLMTSLYGMLFDDDEFEKEDSIVFRWDPIFWGLGAEDFKYSNRTLQQTILDEMERNGWVGVCCEPNVVFVVCNQFPLIAMRYNDVRDGTNRMDEILPKYKEGWAKKRGMVATDSNLFNDWWMVKQDFVVPARDLAFTAWAAAFMNSWNSELVHKLYEKQSFGFITHSATGETNIQPPIVAKYIREISAEEPNTPVTQILPKAVSKAQAEIAASKGPAFPYNKPALGYVLQWQSELGQTFDLEGLLAYADNNLNPQWEDGGLFYRRNDTAFTFSDPNSTDDQPSVNWTFMSPYTGNAAIGYSRLNVPDGQRIMYEKPWTAAHLQRTPYIDNLHFVGENKGVSVLRGLWDADVNALLLTVKGWDYIGKGCEEHVVISPIARNLPLGTWALYVQGKLVVARDVSGEQGEGFEAAVSVRRGEEVDVVFLKV</sequence>
<evidence type="ECO:0000259" key="1">
    <source>
        <dbReference type="Pfam" id="PF18566"/>
    </source>
</evidence>
<evidence type="ECO:0000313" key="3">
    <source>
        <dbReference type="Proteomes" id="UP001358417"/>
    </source>
</evidence>
<dbReference type="EMBL" id="JAVRRD010000005">
    <property type="protein sequence ID" value="KAK5058911.1"/>
    <property type="molecule type" value="Genomic_DNA"/>
</dbReference>
<dbReference type="AlphaFoldDB" id="A0AAV9NIS8"/>
<dbReference type="Pfam" id="PF18566">
    <property type="entry name" value="Ldi"/>
    <property type="match status" value="1"/>
</dbReference>
<comment type="caution">
    <text evidence="2">The sequence shown here is derived from an EMBL/GenBank/DDBJ whole genome shotgun (WGS) entry which is preliminary data.</text>
</comment>
<feature type="domain" description="Linalool dehydratase/isomerase" evidence="1">
    <location>
        <begin position="76"/>
        <end position="425"/>
    </location>
</feature>
<organism evidence="2 3">
    <name type="scientific">Exophiala bonariae</name>
    <dbReference type="NCBI Taxonomy" id="1690606"/>
    <lineage>
        <taxon>Eukaryota</taxon>
        <taxon>Fungi</taxon>
        <taxon>Dikarya</taxon>
        <taxon>Ascomycota</taxon>
        <taxon>Pezizomycotina</taxon>
        <taxon>Eurotiomycetes</taxon>
        <taxon>Chaetothyriomycetidae</taxon>
        <taxon>Chaetothyriales</taxon>
        <taxon>Herpotrichiellaceae</taxon>
        <taxon>Exophiala</taxon>
    </lineage>
</organism>
<dbReference type="InterPro" id="IPR041411">
    <property type="entry name" value="Ldi"/>
</dbReference>
<dbReference type="Proteomes" id="UP001358417">
    <property type="component" value="Unassembled WGS sequence"/>
</dbReference>
<protein>
    <recommendedName>
        <fullName evidence="1">Linalool dehydratase/isomerase domain-containing protein</fullName>
    </recommendedName>
</protein>
<dbReference type="GeneID" id="89979329"/>
<proteinExistence type="predicted"/>
<accession>A0AAV9NIS8</accession>
<dbReference type="RefSeq" id="XP_064709434.1">
    <property type="nucleotide sequence ID" value="XM_064854708.1"/>
</dbReference>
<name>A0AAV9NIS8_9EURO</name>
<gene>
    <name evidence="2" type="ORF">LTR84_011175</name>
</gene>
<reference evidence="2 3" key="1">
    <citation type="submission" date="2023-08" db="EMBL/GenBank/DDBJ databases">
        <title>Black Yeasts Isolated from many extreme environments.</title>
        <authorList>
            <person name="Coleine C."/>
            <person name="Stajich J.E."/>
            <person name="Selbmann L."/>
        </authorList>
    </citation>
    <scope>NUCLEOTIDE SEQUENCE [LARGE SCALE GENOMIC DNA]</scope>
    <source>
        <strain evidence="2 3">CCFEE 5792</strain>
    </source>
</reference>